<feature type="transmembrane region" description="Helical" evidence="1">
    <location>
        <begin position="63"/>
        <end position="87"/>
    </location>
</feature>
<reference evidence="3" key="1">
    <citation type="journal article" date="2019" name="Int. J. Syst. Evol. Microbiol.">
        <title>The Global Catalogue of Microorganisms (GCM) 10K type strain sequencing project: providing services to taxonomists for standard genome sequencing and annotation.</title>
        <authorList>
            <consortium name="The Broad Institute Genomics Platform"/>
            <consortium name="The Broad Institute Genome Sequencing Center for Infectious Disease"/>
            <person name="Wu L."/>
            <person name="Ma J."/>
        </authorList>
    </citation>
    <scope>NUCLEOTIDE SEQUENCE [LARGE SCALE GENOMIC DNA]</scope>
    <source>
        <strain evidence="3">JCM 13595</strain>
    </source>
</reference>
<dbReference type="EMBL" id="BAAAMN010000046">
    <property type="protein sequence ID" value="GAA2040564.1"/>
    <property type="molecule type" value="Genomic_DNA"/>
</dbReference>
<dbReference type="Proteomes" id="UP001501461">
    <property type="component" value="Unassembled WGS sequence"/>
</dbReference>
<evidence type="ECO:0000313" key="3">
    <source>
        <dbReference type="Proteomes" id="UP001501461"/>
    </source>
</evidence>
<evidence type="ECO:0000256" key="1">
    <source>
        <dbReference type="SAM" id="Phobius"/>
    </source>
</evidence>
<keyword evidence="1" id="KW-0472">Membrane</keyword>
<evidence type="ECO:0000313" key="2">
    <source>
        <dbReference type="EMBL" id="GAA2040564.1"/>
    </source>
</evidence>
<keyword evidence="1" id="KW-1133">Transmembrane helix</keyword>
<keyword evidence="1" id="KW-0812">Transmembrane</keyword>
<organism evidence="2 3">
    <name type="scientific">Yaniella flava</name>
    <dbReference type="NCBI Taxonomy" id="287930"/>
    <lineage>
        <taxon>Bacteria</taxon>
        <taxon>Bacillati</taxon>
        <taxon>Actinomycetota</taxon>
        <taxon>Actinomycetes</taxon>
        <taxon>Micrococcales</taxon>
        <taxon>Micrococcaceae</taxon>
        <taxon>Yaniella</taxon>
    </lineage>
</organism>
<dbReference type="RefSeq" id="WP_343958425.1">
    <property type="nucleotide sequence ID" value="NZ_BAAAMN010000046.1"/>
</dbReference>
<accession>A0ABP5G5D4</accession>
<keyword evidence="3" id="KW-1185">Reference proteome</keyword>
<name>A0ABP5G5D4_9MICC</name>
<proteinExistence type="predicted"/>
<gene>
    <name evidence="2" type="ORF">GCM10009720_21230</name>
</gene>
<protein>
    <submittedName>
        <fullName evidence="2">Uncharacterized protein</fullName>
    </submittedName>
</protein>
<feature type="transmembrane region" description="Helical" evidence="1">
    <location>
        <begin position="21"/>
        <end position="43"/>
    </location>
</feature>
<sequence length="106" mass="11710">MTKDQQILDIESPRQRTVRHGIIDTASLAVAVALMGLIIHFSLIPLAEMTTDGSFSDNTPMLIYYSLVIILSILLLFGFIITLAKVIKAARGKDEMLEEPLLTHAD</sequence>
<comment type="caution">
    <text evidence="2">The sequence shown here is derived from an EMBL/GenBank/DDBJ whole genome shotgun (WGS) entry which is preliminary data.</text>
</comment>